<evidence type="ECO:0000259" key="6">
    <source>
        <dbReference type="PROSITE" id="PS51194"/>
    </source>
</evidence>
<keyword evidence="2" id="KW-0862">Zinc</keyword>
<evidence type="ECO:0000313" key="7">
    <source>
        <dbReference type="EMBL" id="KRN92707.1"/>
    </source>
</evidence>
<keyword evidence="2" id="KW-0479">Metal-binding</keyword>
<keyword evidence="7" id="KW-0418">Kinase</keyword>
<dbReference type="InterPro" id="IPR013663">
    <property type="entry name" value="Helicase_SWF/SNF/SWI_bac"/>
</dbReference>
<comment type="caution">
    <text evidence="7">The sequence shown here is derived from an EMBL/GenBank/DDBJ whole genome shotgun (WGS) entry which is preliminary data.</text>
</comment>
<evidence type="ECO:0000259" key="4">
    <source>
        <dbReference type="PROSITE" id="PS50966"/>
    </source>
</evidence>
<dbReference type="EMBL" id="JQBQ01000005">
    <property type="protein sequence ID" value="KRN92707.1"/>
    <property type="molecule type" value="Genomic_DNA"/>
</dbReference>
<keyword evidence="3" id="KW-0175">Coiled coil</keyword>
<dbReference type="GO" id="GO:0005524">
    <property type="term" value="F:ATP binding"/>
    <property type="evidence" value="ECO:0007669"/>
    <property type="project" value="InterPro"/>
</dbReference>
<dbReference type="InterPro" id="IPR014001">
    <property type="entry name" value="Helicase_ATP-bd"/>
</dbReference>
<dbReference type="InterPro" id="IPR000330">
    <property type="entry name" value="SNF2_N"/>
</dbReference>
<dbReference type="RefSeq" id="WP_056985102.1">
    <property type="nucleotide sequence ID" value="NZ_JQBQ01000005.1"/>
</dbReference>
<dbReference type="InterPro" id="IPR049730">
    <property type="entry name" value="SNF2/RAD54-like_C"/>
</dbReference>
<dbReference type="Pfam" id="PF08455">
    <property type="entry name" value="SNF2_assoc"/>
    <property type="match status" value="1"/>
</dbReference>
<evidence type="ECO:0000259" key="5">
    <source>
        <dbReference type="PROSITE" id="PS51192"/>
    </source>
</evidence>
<dbReference type="PROSITE" id="PS51194">
    <property type="entry name" value="HELICASE_CTER"/>
    <property type="match status" value="1"/>
</dbReference>
<dbReference type="InterPro" id="IPR027417">
    <property type="entry name" value="P-loop_NTPase"/>
</dbReference>
<keyword evidence="2" id="KW-0863">Zinc-finger</keyword>
<dbReference type="Gene3D" id="3.40.50.300">
    <property type="entry name" value="P-loop containing nucleotide triphosphate hydrolases"/>
    <property type="match status" value="1"/>
</dbReference>
<name>A0A0R2KT11_LACAM</name>
<feature type="domain" description="Helicase ATP-binding" evidence="5">
    <location>
        <begin position="729"/>
        <end position="891"/>
    </location>
</feature>
<dbReference type="CDD" id="cd18793">
    <property type="entry name" value="SF2_C_SNF"/>
    <property type="match status" value="1"/>
</dbReference>
<dbReference type="Pfam" id="PF00176">
    <property type="entry name" value="SNF2-rel_dom"/>
    <property type="match status" value="1"/>
</dbReference>
<dbReference type="PATRIC" id="fig|695563.3.peg.1487"/>
<dbReference type="PROSITE" id="PS50966">
    <property type="entry name" value="ZF_SWIM"/>
    <property type="match status" value="1"/>
</dbReference>
<evidence type="ECO:0000256" key="3">
    <source>
        <dbReference type="SAM" id="Coils"/>
    </source>
</evidence>
<keyword evidence="1" id="KW-0378">Hydrolase</keyword>
<dbReference type="CDD" id="cd18012">
    <property type="entry name" value="DEXQc_arch_SWI2_SNF2"/>
    <property type="match status" value="1"/>
</dbReference>
<accession>A0A0R2KT11</accession>
<reference evidence="7 8" key="1">
    <citation type="journal article" date="2015" name="Genome Announc.">
        <title>Expanding the biotechnology potential of lactobacilli through comparative genomics of 213 strains and associated genera.</title>
        <authorList>
            <person name="Sun Z."/>
            <person name="Harris H.M."/>
            <person name="McCann A."/>
            <person name="Guo C."/>
            <person name="Argimon S."/>
            <person name="Zhang W."/>
            <person name="Yang X."/>
            <person name="Jeffery I.B."/>
            <person name="Cooney J.C."/>
            <person name="Kagawa T.F."/>
            <person name="Liu W."/>
            <person name="Song Y."/>
            <person name="Salvetti E."/>
            <person name="Wrobel A."/>
            <person name="Rasinkangas P."/>
            <person name="Parkhill J."/>
            <person name="Rea M.C."/>
            <person name="O'Sullivan O."/>
            <person name="Ritari J."/>
            <person name="Douillard F.P."/>
            <person name="Paul Ross R."/>
            <person name="Yang R."/>
            <person name="Briner A.E."/>
            <person name="Felis G.E."/>
            <person name="de Vos W.M."/>
            <person name="Barrangou R."/>
            <person name="Klaenhammer T.R."/>
            <person name="Caufield P.W."/>
            <person name="Cui Y."/>
            <person name="Zhang H."/>
            <person name="O'Toole P.W."/>
        </authorList>
    </citation>
    <scope>NUCLEOTIDE SEQUENCE [LARGE SCALE GENOMIC DNA]</scope>
    <source>
        <strain evidence="7 8">DSM 16698</strain>
    </source>
</reference>
<sequence>MAQWPKLFPQRILDRGEIYFENQMVQNIQLATDREHFTAQVQGGIGRYYNVSGRLRPDGRASELKCNCPWAMKGHRCKHQVAALMAAEEKQNNTDTQAVMDGAQVDFKDLISDQIKQAIIQANSAIDPFEIIGQRTFSQESYDHALRLIDTLQEINFRKVDDKMRAYEYIWNFENEKGNWQNLYIKFTRWQILTIDFENRTDIKDQDTITIFALLKFLKEYIKDDPFDVTNQAANQLLDLYSDNAAKVKSPTILRAQIDNYGRMPRLTFKLGIEKHLYQINDLNALIDAVHKQTPVKLGKFFNEPIDPNQMTQDSKKWLNFIARIIDARNLSVYYSGSSHFDSIEIENSIADEVNDLIYNGTKLYSGTHLVGYTSDQLDLNINITADKGGAIVTIEDFPARTIIAGRNSYYGYYKGVWINYMGLTPQYLQKLKLHPGDELRFSKKTVLQFARNILPTLEQAEHVSVTGAQELKDKLPPEARFIFKLDYLGGKIRCTAMTVYGDAEYPLNRDYVANEKRESDLEESVQNKLKQYFTDFDKEQYILPNEDADAVADFLDNGLEKLKELGEVKITANFRSLLKGIKINTQIGVSVNLTNELLNVDLTSQEHSLEDIQAALKAYQEKKRYFVLKNGMLQKTEQPTIEQLAQTMHDLNIKFTDFIHGKLQIPAYRSFYFAKQMKSMSALHFSTNDTFNRLIADLSNNRIRRDAIPQTLQNTLRPYQKAGFNWLSTIINYNFGGLLADEMGLGKTLQVIAVLLARKQQHKSNLPSLVIAPASVIYNWQAEIKKFAPELSVGVLGGSNDERRNMLVHQNKYDVLITSYQSLNHDLEAYHNLSFNLQILDEAQNIKNHQSITAQSVKVIKAQHRLALTGTPIENKLSELWSIFDYLMPGFLGSYVDFKKKFEVPIVKKEDKDLESALSETVAPFILRRLKKDVLKDLPAKDEVVIPIKMNPKQAGLYHLQMNKIIAQLNGQDDDDFKKSRFQILAQITKLREICCDPHLLYDNYHGKSDKLKTTIDLIKSNLENGHKILLFSQFTSMLDILQEKLAKLKVPTFMLTGSTPKEKRQEDIQHFNSLKQPGVFLISLKAGGTGINLTSADVVIHYDPWWNIAAENQATDRAHRIGQKNSVKIYKMVTQDTVEERIIKLQQKKAKLAQAILNNKDMANAAMNREDLLKLLK</sequence>
<keyword evidence="7" id="KW-0808">Transferase</keyword>
<dbReference type="PROSITE" id="PS51192">
    <property type="entry name" value="HELICASE_ATP_BIND_1"/>
    <property type="match status" value="1"/>
</dbReference>
<feature type="coiled-coil region" evidence="3">
    <location>
        <begin position="1137"/>
        <end position="1167"/>
    </location>
</feature>
<dbReference type="AlphaFoldDB" id="A0A0R2KT11"/>
<dbReference type="InterPro" id="IPR038718">
    <property type="entry name" value="SNF2-like_sf"/>
</dbReference>
<dbReference type="GO" id="GO:0016787">
    <property type="term" value="F:hydrolase activity"/>
    <property type="evidence" value="ECO:0007669"/>
    <property type="project" value="UniProtKB-KW"/>
</dbReference>
<feature type="domain" description="SWIM-type" evidence="4">
    <location>
        <begin position="49"/>
        <end position="88"/>
    </location>
</feature>
<gene>
    <name evidence="7" type="ORF">IV44_GL001422</name>
</gene>
<evidence type="ECO:0000313" key="8">
    <source>
        <dbReference type="Proteomes" id="UP000051529"/>
    </source>
</evidence>
<dbReference type="Gene3D" id="3.40.50.10810">
    <property type="entry name" value="Tandem AAA-ATPase domain"/>
    <property type="match status" value="1"/>
</dbReference>
<dbReference type="PANTHER" id="PTHR10799">
    <property type="entry name" value="SNF2/RAD54 HELICASE FAMILY"/>
    <property type="match status" value="1"/>
</dbReference>
<dbReference type="Pfam" id="PF00271">
    <property type="entry name" value="Helicase_C"/>
    <property type="match status" value="1"/>
</dbReference>
<evidence type="ECO:0000256" key="1">
    <source>
        <dbReference type="ARBA" id="ARBA00022801"/>
    </source>
</evidence>
<dbReference type="GO" id="GO:0008270">
    <property type="term" value="F:zinc ion binding"/>
    <property type="evidence" value="ECO:0007669"/>
    <property type="project" value="UniProtKB-KW"/>
</dbReference>
<dbReference type="InterPro" id="IPR001650">
    <property type="entry name" value="Helicase_C-like"/>
</dbReference>
<dbReference type="SUPFAM" id="SSF52540">
    <property type="entry name" value="P-loop containing nucleoside triphosphate hydrolases"/>
    <property type="match status" value="2"/>
</dbReference>
<protein>
    <submittedName>
        <fullName evidence="7">Non-specific serine threonine protein kinase</fullName>
    </submittedName>
</protein>
<proteinExistence type="predicted"/>
<feature type="domain" description="Helicase C-terminal" evidence="6">
    <location>
        <begin position="1016"/>
        <end position="1165"/>
    </location>
</feature>
<dbReference type="InterPro" id="IPR007527">
    <property type="entry name" value="Znf_SWIM"/>
</dbReference>
<dbReference type="Proteomes" id="UP000051529">
    <property type="component" value="Unassembled WGS sequence"/>
</dbReference>
<dbReference type="SMART" id="SM00487">
    <property type="entry name" value="DEXDc"/>
    <property type="match status" value="1"/>
</dbReference>
<dbReference type="SMART" id="SM00490">
    <property type="entry name" value="HELICc"/>
    <property type="match status" value="1"/>
</dbReference>
<organism evidence="7 8">
    <name type="scientific">Lactobacillus amylovorus subsp. animalium DSM 16698</name>
    <dbReference type="NCBI Taxonomy" id="695563"/>
    <lineage>
        <taxon>Bacteria</taxon>
        <taxon>Bacillati</taxon>
        <taxon>Bacillota</taxon>
        <taxon>Bacilli</taxon>
        <taxon>Lactobacillales</taxon>
        <taxon>Lactobacillaceae</taxon>
        <taxon>Lactobacillus</taxon>
        <taxon>Lactobacillus amylovorus subsp. animalium</taxon>
    </lineage>
</organism>
<dbReference type="GO" id="GO:0016301">
    <property type="term" value="F:kinase activity"/>
    <property type="evidence" value="ECO:0007669"/>
    <property type="project" value="UniProtKB-KW"/>
</dbReference>
<evidence type="ECO:0000256" key="2">
    <source>
        <dbReference type="PROSITE-ProRule" id="PRU00325"/>
    </source>
</evidence>